<gene>
    <name evidence="2" type="ORF">C6569_14065</name>
</gene>
<feature type="transmembrane region" description="Helical" evidence="1">
    <location>
        <begin position="12"/>
        <end position="32"/>
    </location>
</feature>
<protein>
    <submittedName>
        <fullName evidence="2">Uncharacterized protein</fullName>
    </submittedName>
</protein>
<name>A0A2S0NDI9_9HYPH</name>
<organism evidence="2 3">
    <name type="scientific">Phreatobacter cathodiphilus</name>
    <dbReference type="NCBI Taxonomy" id="1868589"/>
    <lineage>
        <taxon>Bacteria</taxon>
        <taxon>Pseudomonadati</taxon>
        <taxon>Pseudomonadota</taxon>
        <taxon>Alphaproteobacteria</taxon>
        <taxon>Hyphomicrobiales</taxon>
        <taxon>Phreatobacteraceae</taxon>
        <taxon>Phreatobacter</taxon>
    </lineage>
</organism>
<keyword evidence="1" id="KW-0812">Transmembrane</keyword>
<evidence type="ECO:0000256" key="1">
    <source>
        <dbReference type="SAM" id="Phobius"/>
    </source>
</evidence>
<evidence type="ECO:0000313" key="2">
    <source>
        <dbReference type="EMBL" id="AVO46106.1"/>
    </source>
</evidence>
<feature type="transmembrane region" description="Helical" evidence="1">
    <location>
        <begin position="44"/>
        <end position="70"/>
    </location>
</feature>
<evidence type="ECO:0000313" key="3">
    <source>
        <dbReference type="Proteomes" id="UP000237889"/>
    </source>
</evidence>
<keyword evidence="1" id="KW-0472">Membrane</keyword>
<dbReference type="RefSeq" id="WP_106749447.1">
    <property type="nucleotide sequence ID" value="NZ_CP027668.1"/>
</dbReference>
<keyword evidence="3" id="KW-1185">Reference proteome</keyword>
<feature type="transmembrane region" description="Helical" evidence="1">
    <location>
        <begin position="120"/>
        <end position="139"/>
    </location>
</feature>
<dbReference type="OrthoDB" id="8480784at2"/>
<dbReference type="EMBL" id="CP027668">
    <property type="protein sequence ID" value="AVO46106.1"/>
    <property type="molecule type" value="Genomic_DNA"/>
</dbReference>
<dbReference type="Proteomes" id="UP000237889">
    <property type="component" value="Chromosome"/>
</dbReference>
<proteinExistence type="predicted"/>
<dbReference type="KEGG" id="phr:C6569_14065"/>
<feature type="transmembrane region" description="Helical" evidence="1">
    <location>
        <begin position="82"/>
        <end position="100"/>
    </location>
</feature>
<sequence length="152" mass="16116">MNRFGFYLVRLLRVALGFIAGLVLASAMVVILDLNKGRLPEALAGAATIGFYTFLAAQLFWPLLLVLLVAEVLSWRSPAFHLGLGALAALSALVWTYLQAPQEAADPILGDEPALTASRIAVTLLAGLAGALVSWFIAGRSAGLQPPERIHP</sequence>
<dbReference type="AlphaFoldDB" id="A0A2S0NDI9"/>
<reference evidence="2 3" key="1">
    <citation type="submission" date="2018-03" db="EMBL/GenBank/DDBJ databases">
        <title>Genome sequencing of Phreatobacter sp.</title>
        <authorList>
            <person name="Kim S.-J."/>
            <person name="Heo J."/>
            <person name="Kwon S.-W."/>
        </authorList>
    </citation>
    <scope>NUCLEOTIDE SEQUENCE [LARGE SCALE GENOMIC DNA]</scope>
    <source>
        <strain evidence="2 3">S-12</strain>
    </source>
</reference>
<accession>A0A2S0NDI9</accession>
<keyword evidence="1" id="KW-1133">Transmembrane helix</keyword>